<dbReference type="EMBL" id="JADXDR010000009">
    <property type="protein sequence ID" value="KAI7846125.1"/>
    <property type="molecule type" value="Genomic_DNA"/>
</dbReference>
<evidence type="ECO:0000256" key="1">
    <source>
        <dbReference type="SAM" id="MobiDB-lite"/>
    </source>
</evidence>
<reference evidence="2" key="1">
    <citation type="submission" date="2020-11" db="EMBL/GenBank/DDBJ databases">
        <title>Chlorella ohadii genome sequencing and assembly.</title>
        <authorList>
            <person name="Murik O."/>
            <person name="Treves H."/>
            <person name="Kedem I."/>
            <person name="Shotland Y."/>
            <person name="Kaplan A."/>
        </authorList>
    </citation>
    <scope>NUCLEOTIDE SEQUENCE</scope>
    <source>
        <strain evidence="2">1</strain>
    </source>
</reference>
<accession>A0AAD5H9L3</accession>
<evidence type="ECO:0000313" key="3">
    <source>
        <dbReference type="Proteomes" id="UP001205105"/>
    </source>
</evidence>
<feature type="compositionally biased region" description="Low complexity" evidence="1">
    <location>
        <begin position="169"/>
        <end position="192"/>
    </location>
</feature>
<sequence>MDMATRLKLAELIQKDMDQLRQKADDQGVTAWMQRPVQRGRPNERFLQHTLRSVHAHNRRADEEEMGRGGVGSRMDVPGPYLPPPGEGNAELDNEDTAVVRRQALGPERPQWLQQQQEQQQRAEAAAERQRQQREREERKLLALAEELRGGRRSRQKEKKRRRSRGRSSDSGSSGSSSSGSDSESSKSSGSSAERRRRKEKKRRRKEKKRKRRKEKRAGKR</sequence>
<dbReference type="PANTHER" id="PTHR34684:SF1">
    <property type="entry name" value="OS08G0192200 PROTEIN"/>
    <property type="match status" value="1"/>
</dbReference>
<feature type="region of interest" description="Disordered" evidence="1">
    <location>
        <begin position="52"/>
        <end position="221"/>
    </location>
</feature>
<feature type="compositionally biased region" description="Basic residues" evidence="1">
    <location>
        <begin position="195"/>
        <end position="221"/>
    </location>
</feature>
<comment type="caution">
    <text evidence="2">The sequence shown here is derived from an EMBL/GenBank/DDBJ whole genome shotgun (WGS) entry which is preliminary data.</text>
</comment>
<evidence type="ECO:0000313" key="2">
    <source>
        <dbReference type="EMBL" id="KAI7846125.1"/>
    </source>
</evidence>
<dbReference type="PANTHER" id="PTHR34684">
    <property type="entry name" value="OS08G0192200 PROTEIN"/>
    <property type="match status" value="1"/>
</dbReference>
<gene>
    <name evidence="2" type="ORF">COHA_000386</name>
</gene>
<feature type="compositionally biased region" description="Basic residues" evidence="1">
    <location>
        <begin position="151"/>
        <end position="166"/>
    </location>
</feature>
<dbReference type="Proteomes" id="UP001205105">
    <property type="component" value="Unassembled WGS sequence"/>
</dbReference>
<proteinExistence type="predicted"/>
<feature type="compositionally biased region" description="Low complexity" evidence="1">
    <location>
        <begin position="113"/>
        <end position="124"/>
    </location>
</feature>
<protein>
    <submittedName>
        <fullName evidence="2">Uncharacterized protein</fullName>
    </submittedName>
</protein>
<dbReference type="AlphaFoldDB" id="A0AAD5H9L3"/>
<feature type="compositionally biased region" description="Basic and acidic residues" evidence="1">
    <location>
        <begin position="125"/>
        <end position="150"/>
    </location>
</feature>
<name>A0AAD5H9L3_9CHLO</name>
<organism evidence="2 3">
    <name type="scientific">Chlorella ohadii</name>
    <dbReference type="NCBI Taxonomy" id="2649997"/>
    <lineage>
        <taxon>Eukaryota</taxon>
        <taxon>Viridiplantae</taxon>
        <taxon>Chlorophyta</taxon>
        <taxon>core chlorophytes</taxon>
        <taxon>Trebouxiophyceae</taxon>
        <taxon>Chlorellales</taxon>
        <taxon>Chlorellaceae</taxon>
        <taxon>Chlorella clade</taxon>
        <taxon>Chlorella</taxon>
    </lineage>
</organism>
<keyword evidence="3" id="KW-1185">Reference proteome</keyword>